<keyword evidence="2" id="KW-1185">Reference proteome</keyword>
<dbReference type="EMBL" id="KQ435720">
    <property type="protein sequence ID" value="KOX78652.1"/>
    <property type="molecule type" value="Genomic_DNA"/>
</dbReference>
<organism evidence="1 2">
    <name type="scientific">Melipona quadrifasciata</name>
    <dbReference type="NCBI Taxonomy" id="166423"/>
    <lineage>
        <taxon>Eukaryota</taxon>
        <taxon>Metazoa</taxon>
        <taxon>Ecdysozoa</taxon>
        <taxon>Arthropoda</taxon>
        <taxon>Hexapoda</taxon>
        <taxon>Insecta</taxon>
        <taxon>Pterygota</taxon>
        <taxon>Neoptera</taxon>
        <taxon>Endopterygota</taxon>
        <taxon>Hymenoptera</taxon>
        <taxon>Apocrita</taxon>
        <taxon>Aculeata</taxon>
        <taxon>Apoidea</taxon>
        <taxon>Anthophila</taxon>
        <taxon>Apidae</taxon>
        <taxon>Melipona</taxon>
    </lineage>
</organism>
<dbReference type="AlphaFoldDB" id="A0A0N0U6S2"/>
<reference evidence="1 2" key="1">
    <citation type="submission" date="2015-07" db="EMBL/GenBank/DDBJ databases">
        <title>The genome of Melipona quadrifasciata.</title>
        <authorList>
            <person name="Pan H."/>
            <person name="Kapheim K."/>
        </authorList>
    </citation>
    <scope>NUCLEOTIDE SEQUENCE [LARGE SCALE GENOMIC DNA]</scope>
    <source>
        <strain evidence="1">0111107301</strain>
        <tissue evidence="1">Whole body</tissue>
    </source>
</reference>
<gene>
    <name evidence="1" type="ORF">WN51_07513</name>
</gene>
<protein>
    <submittedName>
        <fullName evidence="1">Uncharacterized protein</fullName>
    </submittedName>
</protein>
<accession>A0A0N0U6S2</accession>
<sequence length="89" mass="10608">MSVKDVCKFDLLQCKTDTFHDTLFEKVPHHLESSDVFLPPQVLLVLRTEQRRFEEKNIASYQTDRGIHSDKIELPSYCRYLTFCRCEMH</sequence>
<dbReference type="Proteomes" id="UP000053105">
    <property type="component" value="Unassembled WGS sequence"/>
</dbReference>
<evidence type="ECO:0000313" key="2">
    <source>
        <dbReference type="Proteomes" id="UP000053105"/>
    </source>
</evidence>
<proteinExistence type="predicted"/>
<evidence type="ECO:0000313" key="1">
    <source>
        <dbReference type="EMBL" id="KOX78652.1"/>
    </source>
</evidence>
<name>A0A0N0U6S2_9HYME</name>